<evidence type="ECO:0000256" key="6">
    <source>
        <dbReference type="ARBA" id="ARBA00037847"/>
    </source>
</evidence>
<dbReference type="RefSeq" id="XP_033677432.1">
    <property type="nucleotide sequence ID" value="XM_033822821.1"/>
</dbReference>
<organism evidence="8 9">
    <name type="scientific">Trematosphaeria pertusa</name>
    <dbReference type="NCBI Taxonomy" id="390896"/>
    <lineage>
        <taxon>Eukaryota</taxon>
        <taxon>Fungi</taxon>
        <taxon>Dikarya</taxon>
        <taxon>Ascomycota</taxon>
        <taxon>Pezizomycotina</taxon>
        <taxon>Dothideomycetes</taxon>
        <taxon>Pleosporomycetidae</taxon>
        <taxon>Pleosporales</taxon>
        <taxon>Massarineae</taxon>
        <taxon>Trematosphaeriaceae</taxon>
        <taxon>Trematosphaeria</taxon>
    </lineage>
</organism>
<accession>A0A6A6HXD3</accession>
<sequence length="281" mass="31569">DAIPGFSQVAPMTWEYIPSLPLDPLSGKLPLDAPSLIILFSWTGAHGRHIAKYTQIYQTLFPTTRILVITTSSRDFWCRPSARKQALLKPAVERVQEYEDHSSILIHAFSEGGSNKAVEFAEEYSHVTGTRLPCTALALDSTPGHPHYRRLLTAFQKALPPNPFLKATGVVLCGVILGLVYFTYGVFKGFENNLIARTRRRVNDATSWDQRAPRCYLYSRADDLIAWQDVQEHMLAAAQSGVPVMDVCFEKSAHCKHAAEDPARYWNAVVLTWRRALGRKL</sequence>
<protein>
    <recommendedName>
        <fullName evidence="10">Indole-diterpene biosynthesis protein-like protein PaxU</fullName>
    </recommendedName>
</protein>
<keyword evidence="5" id="KW-0539">Nucleus</keyword>
<keyword evidence="9" id="KW-1185">Reference proteome</keyword>
<reference evidence="8" key="1">
    <citation type="journal article" date="2020" name="Stud. Mycol.">
        <title>101 Dothideomycetes genomes: a test case for predicting lifestyles and emergence of pathogens.</title>
        <authorList>
            <person name="Haridas S."/>
            <person name="Albert R."/>
            <person name="Binder M."/>
            <person name="Bloem J."/>
            <person name="Labutti K."/>
            <person name="Salamov A."/>
            <person name="Andreopoulos B."/>
            <person name="Baker S."/>
            <person name="Barry K."/>
            <person name="Bills G."/>
            <person name="Bluhm B."/>
            <person name="Cannon C."/>
            <person name="Castanera R."/>
            <person name="Culley D."/>
            <person name="Daum C."/>
            <person name="Ezra D."/>
            <person name="Gonzalez J."/>
            <person name="Henrissat B."/>
            <person name="Kuo A."/>
            <person name="Liang C."/>
            <person name="Lipzen A."/>
            <person name="Lutzoni F."/>
            <person name="Magnuson J."/>
            <person name="Mondo S."/>
            <person name="Nolan M."/>
            <person name="Ohm R."/>
            <person name="Pangilinan J."/>
            <person name="Park H.-J."/>
            <person name="Ramirez L."/>
            <person name="Alfaro M."/>
            <person name="Sun H."/>
            <person name="Tritt A."/>
            <person name="Yoshinaga Y."/>
            <person name="Zwiers L.-H."/>
            <person name="Turgeon B."/>
            <person name="Goodwin S."/>
            <person name="Spatafora J."/>
            <person name="Crous P."/>
            <person name="Grigoriev I."/>
        </authorList>
    </citation>
    <scope>NUCLEOTIDE SEQUENCE</scope>
    <source>
        <strain evidence="8">CBS 122368</strain>
    </source>
</reference>
<feature type="transmembrane region" description="Helical" evidence="7">
    <location>
        <begin position="164"/>
        <end position="187"/>
    </location>
</feature>
<feature type="non-terminal residue" evidence="8">
    <location>
        <position position="281"/>
    </location>
</feature>
<dbReference type="GO" id="GO:0031965">
    <property type="term" value="C:nuclear membrane"/>
    <property type="evidence" value="ECO:0007669"/>
    <property type="project" value="UniProtKB-SubCell"/>
</dbReference>
<evidence type="ECO:0000313" key="9">
    <source>
        <dbReference type="Proteomes" id="UP000800094"/>
    </source>
</evidence>
<keyword evidence="4 7" id="KW-0472">Membrane</keyword>
<evidence type="ECO:0000256" key="7">
    <source>
        <dbReference type="SAM" id="Phobius"/>
    </source>
</evidence>
<dbReference type="PANTHER" id="PTHR12265:SF30">
    <property type="entry name" value="TRANSMEMBRANE PROTEIN 53"/>
    <property type="match status" value="1"/>
</dbReference>
<evidence type="ECO:0000313" key="8">
    <source>
        <dbReference type="EMBL" id="KAF2242428.1"/>
    </source>
</evidence>
<evidence type="ECO:0000256" key="4">
    <source>
        <dbReference type="ARBA" id="ARBA00023136"/>
    </source>
</evidence>
<dbReference type="GeneID" id="54576151"/>
<dbReference type="InterPro" id="IPR008547">
    <property type="entry name" value="DUF829_TMEM53"/>
</dbReference>
<keyword evidence="2 7" id="KW-0812">Transmembrane</keyword>
<evidence type="ECO:0008006" key="10">
    <source>
        <dbReference type="Google" id="ProtNLM"/>
    </source>
</evidence>
<dbReference type="Proteomes" id="UP000800094">
    <property type="component" value="Unassembled WGS sequence"/>
</dbReference>
<dbReference type="PANTHER" id="PTHR12265">
    <property type="entry name" value="TRANSMEMBRANE PROTEIN 53"/>
    <property type="match status" value="1"/>
</dbReference>
<proteinExistence type="predicted"/>
<evidence type="ECO:0000256" key="2">
    <source>
        <dbReference type="ARBA" id="ARBA00022692"/>
    </source>
</evidence>
<dbReference type="OrthoDB" id="77878at2759"/>
<keyword evidence="3 7" id="KW-1133">Transmembrane helix</keyword>
<evidence type="ECO:0000256" key="1">
    <source>
        <dbReference type="ARBA" id="ARBA00004126"/>
    </source>
</evidence>
<gene>
    <name evidence="8" type="ORF">BU26DRAFT_402816</name>
</gene>
<feature type="non-terminal residue" evidence="8">
    <location>
        <position position="1"/>
    </location>
</feature>
<dbReference type="Pfam" id="PF05705">
    <property type="entry name" value="DUF829"/>
    <property type="match status" value="1"/>
</dbReference>
<evidence type="ECO:0000256" key="5">
    <source>
        <dbReference type="ARBA" id="ARBA00023242"/>
    </source>
</evidence>
<evidence type="ECO:0000256" key="3">
    <source>
        <dbReference type="ARBA" id="ARBA00022989"/>
    </source>
</evidence>
<comment type="subcellular location">
    <subcellularLocation>
        <location evidence="6">Endomembrane system</location>
        <topology evidence="6">Single-pass membrane protein</topology>
    </subcellularLocation>
    <subcellularLocation>
        <location evidence="1">Nucleus membrane</location>
    </subcellularLocation>
</comment>
<name>A0A6A6HXD3_9PLEO</name>
<dbReference type="AlphaFoldDB" id="A0A6A6HXD3"/>
<dbReference type="EMBL" id="ML987208">
    <property type="protein sequence ID" value="KAF2242428.1"/>
    <property type="molecule type" value="Genomic_DNA"/>
</dbReference>